<protein>
    <submittedName>
        <fullName evidence="1">Uncharacterized protein</fullName>
    </submittedName>
</protein>
<dbReference type="OrthoDB" id="2059196at2"/>
<accession>A0A163PX72</accession>
<gene>
    <name evidence="1" type="ORF">AWM68_14370</name>
</gene>
<evidence type="ECO:0000313" key="1">
    <source>
        <dbReference type="EMBL" id="KZE64271.1"/>
    </source>
</evidence>
<keyword evidence="2" id="KW-1185">Reference proteome</keyword>
<proteinExistence type="predicted"/>
<dbReference type="RefSeq" id="WP_066245462.1">
    <property type="nucleotide sequence ID" value="NZ_LRFC01000038.1"/>
</dbReference>
<dbReference type="Proteomes" id="UP000076567">
    <property type="component" value="Unassembled WGS sequence"/>
</dbReference>
<organism evidence="1 2">
    <name type="scientific">Fictibacillus phosphorivorans</name>
    <dbReference type="NCBI Taxonomy" id="1221500"/>
    <lineage>
        <taxon>Bacteria</taxon>
        <taxon>Bacillati</taxon>
        <taxon>Bacillota</taxon>
        <taxon>Bacilli</taxon>
        <taxon>Bacillales</taxon>
        <taxon>Fictibacillaceae</taxon>
        <taxon>Fictibacillus</taxon>
    </lineage>
</organism>
<comment type="caution">
    <text evidence="1">The sequence shown here is derived from an EMBL/GenBank/DDBJ whole genome shotgun (WGS) entry which is preliminary data.</text>
</comment>
<dbReference type="AlphaFoldDB" id="A0A163PX72"/>
<sequence length="171" mass="19538">MKAAIKAELDKLNGLKLQYAGRSSDLLWLGFGEIVQISRRGRTEETAEYALHIQCSWKITLNNKIVVASRDIYAPSSEWNNLNDDFDWDIQGTNKFDERIKSINKFSGQLMVDRIEADDIGGIEVFLSGDYKLEVFPDSSGDTVDCEHWRFFNRKENSPHFVVSGEGIERV</sequence>
<reference evidence="2" key="1">
    <citation type="submission" date="2016-01" db="EMBL/GenBank/DDBJ databases">
        <title>Draft genome of Chromobacterium sp. F49.</title>
        <authorList>
            <person name="Hong K.W."/>
        </authorList>
    </citation>
    <scope>NUCLEOTIDE SEQUENCE [LARGE SCALE GENOMIC DNA]</scope>
    <source>
        <strain evidence="2">P7IIIA</strain>
    </source>
</reference>
<dbReference type="EMBL" id="LRFC01000038">
    <property type="protein sequence ID" value="KZE64271.1"/>
    <property type="molecule type" value="Genomic_DNA"/>
</dbReference>
<evidence type="ECO:0000313" key="2">
    <source>
        <dbReference type="Proteomes" id="UP000076567"/>
    </source>
</evidence>
<name>A0A163PX72_9BACL</name>